<dbReference type="HOGENOM" id="CLU_776334_0_0_1"/>
<keyword evidence="2" id="KW-1185">Reference proteome</keyword>
<dbReference type="VEuPathDB" id="FungiDB:F503_03963"/>
<accession>S3C856</accession>
<dbReference type="EMBL" id="KE148180">
    <property type="protein sequence ID" value="EPE02378.1"/>
    <property type="molecule type" value="Genomic_DNA"/>
</dbReference>
<proteinExistence type="predicted"/>
<dbReference type="AlphaFoldDB" id="S3C856"/>
<reference evidence="1 2" key="1">
    <citation type="journal article" date="2013" name="BMC Genomics">
        <title>The genome and transcriptome of the pine saprophyte Ophiostoma piceae, and a comparison with the bark beetle-associated pine pathogen Grosmannia clavigera.</title>
        <authorList>
            <person name="Haridas S."/>
            <person name="Wang Y."/>
            <person name="Lim L."/>
            <person name="Massoumi Alamouti S."/>
            <person name="Jackman S."/>
            <person name="Docking R."/>
            <person name="Robertson G."/>
            <person name="Birol I."/>
            <person name="Bohlmann J."/>
            <person name="Breuil C."/>
        </authorList>
    </citation>
    <scope>NUCLEOTIDE SEQUENCE [LARGE SCALE GENOMIC DNA]</scope>
    <source>
        <strain evidence="1 2">UAMH 11346</strain>
    </source>
</reference>
<evidence type="ECO:0000313" key="2">
    <source>
        <dbReference type="Proteomes" id="UP000016923"/>
    </source>
</evidence>
<sequence length="357" mass="40176">MSYDQLLHTTRAERVNILLSEAKDESVRSKIQKLLGLHRLKFIWPWTTASRQRWQWQPLSPREDFERHCVPAVQSVYSEATKVTEALDERATYFIGVADEFVEKTHTPGFKSFMYIHDSAREYSLYAQTVARAAQTIGKAAVLVIAIHQNTFMHTLETTRLFPEDGSHESGFSIETTTTTTMATTTRNPQDMRQDVTDCLADLAIVVEALHLLFTKASAFDTVPYHMADATIELADVIKQTLTVFESDHLATVLKWHRVDWADADTIKSSARVAMAAGQGLSLLCRSVKLSQACLNCAAKMVNYAARTKRSPDNSIEGFAKSRFHRSPPYDNTKMNKACFEADARLISFMVLSGARL</sequence>
<dbReference type="Proteomes" id="UP000016923">
    <property type="component" value="Unassembled WGS sequence"/>
</dbReference>
<gene>
    <name evidence="1" type="ORF">F503_03963</name>
</gene>
<organism evidence="1 2">
    <name type="scientific">Ophiostoma piceae (strain UAMH 11346)</name>
    <name type="common">Sap stain fungus</name>
    <dbReference type="NCBI Taxonomy" id="1262450"/>
    <lineage>
        <taxon>Eukaryota</taxon>
        <taxon>Fungi</taxon>
        <taxon>Dikarya</taxon>
        <taxon>Ascomycota</taxon>
        <taxon>Pezizomycotina</taxon>
        <taxon>Sordariomycetes</taxon>
        <taxon>Sordariomycetidae</taxon>
        <taxon>Ophiostomatales</taxon>
        <taxon>Ophiostomataceae</taxon>
        <taxon>Ophiostoma</taxon>
    </lineage>
</organism>
<protein>
    <submittedName>
        <fullName evidence="1">Uncharacterized protein</fullName>
    </submittedName>
</protein>
<evidence type="ECO:0000313" key="1">
    <source>
        <dbReference type="EMBL" id="EPE02378.1"/>
    </source>
</evidence>
<name>S3C856_OPHP1</name>